<evidence type="ECO:0000256" key="1">
    <source>
        <dbReference type="SAM" id="MobiDB-lite"/>
    </source>
</evidence>
<organism evidence="2 3">
    <name type="scientific">Elysia marginata</name>
    <dbReference type="NCBI Taxonomy" id="1093978"/>
    <lineage>
        <taxon>Eukaryota</taxon>
        <taxon>Metazoa</taxon>
        <taxon>Spiralia</taxon>
        <taxon>Lophotrochozoa</taxon>
        <taxon>Mollusca</taxon>
        <taxon>Gastropoda</taxon>
        <taxon>Heterobranchia</taxon>
        <taxon>Euthyneura</taxon>
        <taxon>Panpulmonata</taxon>
        <taxon>Sacoglossa</taxon>
        <taxon>Placobranchoidea</taxon>
        <taxon>Plakobranchidae</taxon>
        <taxon>Elysia</taxon>
    </lineage>
</organism>
<dbReference type="EMBL" id="BMAT01007423">
    <property type="protein sequence ID" value="GFR63989.1"/>
    <property type="molecule type" value="Genomic_DNA"/>
</dbReference>
<gene>
    <name evidence="2" type="ORF">ElyMa_003620100</name>
</gene>
<name>A0AAV4ESP7_9GAST</name>
<reference evidence="2 3" key="1">
    <citation type="journal article" date="2021" name="Elife">
        <title>Chloroplast acquisition without the gene transfer in kleptoplastic sea slugs, Plakobranchus ocellatus.</title>
        <authorList>
            <person name="Maeda T."/>
            <person name="Takahashi S."/>
            <person name="Yoshida T."/>
            <person name="Shimamura S."/>
            <person name="Takaki Y."/>
            <person name="Nagai Y."/>
            <person name="Toyoda A."/>
            <person name="Suzuki Y."/>
            <person name="Arimoto A."/>
            <person name="Ishii H."/>
            <person name="Satoh N."/>
            <person name="Nishiyama T."/>
            <person name="Hasebe M."/>
            <person name="Maruyama T."/>
            <person name="Minagawa J."/>
            <person name="Obokata J."/>
            <person name="Shigenobu S."/>
        </authorList>
    </citation>
    <scope>NUCLEOTIDE SEQUENCE [LARGE SCALE GENOMIC DNA]</scope>
</reference>
<sequence length="102" mass="12146">MPDTWRISCQYQFQSPWFDSDGDRTHTSRSLSECFIARPHSRLRDKGRRRKKPKENKEDKVKQQDRSGPVMQGNAEYRKKWRKLAPKALKAPERTTSSPRDR</sequence>
<dbReference type="Proteomes" id="UP000762676">
    <property type="component" value="Unassembled WGS sequence"/>
</dbReference>
<comment type="caution">
    <text evidence="2">The sequence shown here is derived from an EMBL/GenBank/DDBJ whole genome shotgun (WGS) entry which is preliminary data.</text>
</comment>
<feature type="region of interest" description="Disordered" evidence="1">
    <location>
        <begin position="18"/>
        <end position="102"/>
    </location>
</feature>
<proteinExistence type="predicted"/>
<evidence type="ECO:0000313" key="3">
    <source>
        <dbReference type="Proteomes" id="UP000762676"/>
    </source>
</evidence>
<evidence type="ECO:0000313" key="2">
    <source>
        <dbReference type="EMBL" id="GFR63989.1"/>
    </source>
</evidence>
<protein>
    <submittedName>
        <fullName evidence="2">Uncharacterized protein</fullName>
    </submittedName>
</protein>
<dbReference type="AlphaFoldDB" id="A0AAV4ESP7"/>
<keyword evidence="3" id="KW-1185">Reference proteome</keyword>
<accession>A0AAV4ESP7</accession>
<feature type="compositionally biased region" description="Basic residues" evidence="1">
    <location>
        <begin position="39"/>
        <end position="54"/>
    </location>
</feature>
<feature type="compositionally biased region" description="Basic and acidic residues" evidence="1">
    <location>
        <begin position="55"/>
        <end position="65"/>
    </location>
</feature>